<gene>
    <name evidence="1" type="ORF">CE91St3_33260</name>
</gene>
<reference evidence="1" key="1">
    <citation type="submission" date="2022-01" db="EMBL/GenBank/DDBJ databases">
        <title>Novel bile acid biosynthetic pathways are enriched in the microbiome of centenarians.</title>
        <authorList>
            <person name="Sato Y."/>
            <person name="Atarashi K."/>
            <person name="Plichta R.D."/>
            <person name="Arai Y."/>
            <person name="Sasajima S."/>
            <person name="Kearney M.S."/>
            <person name="Suda W."/>
            <person name="Takeshita K."/>
            <person name="Sasaki T."/>
            <person name="Okamoto S."/>
            <person name="Skelly N.A."/>
            <person name="Okamura Y."/>
            <person name="Vlamakis H."/>
            <person name="Li Y."/>
            <person name="Tanoue T."/>
            <person name="Takei H."/>
            <person name="Nittono H."/>
            <person name="Narushima S."/>
            <person name="Irie J."/>
            <person name="Itoh H."/>
            <person name="Moriya K."/>
            <person name="Sugiura Y."/>
            <person name="Suematsu M."/>
            <person name="Moritoki N."/>
            <person name="Shibata S."/>
            <person name="Littman R.D."/>
            <person name="Fischbach A.M."/>
            <person name="Uwamino Y."/>
            <person name="Inoue T."/>
            <person name="Honda A."/>
            <person name="Hattori M."/>
            <person name="Murai T."/>
            <person name="Xavier J.R."/>
            <person name="Hirose N."/>
            <person name="Honda K."/>
        </authorList>
    </citation>
    <scope>NUCLEOTIDE SEQUENCE</scope>
    <source>
        <strain evidence="1">CE91-St3</strain>
    </source>
</reference>
<dbReference type="EMBL" id="BQNZ01000003">
    <property type="protein sequence ID" value="GKH73463.1"/>
    <property type="molecule type" value="Genomic_DNA"/>
</dbReference>
<sequence length="59" mass="7155">MERFEIDKESAKYAEHKTTFRKEVLKEVNNDDYERRRSDCREDFKAGAEWAIKSLRKSL</sequence>
<organism evidence="1 2">
    <name type="scientific">Parabacteroides merdae</name>
    <dbReference type="NCBI Taxonomy" id="46503"/>
    <lineage>
        <taxon>Bacteria</taxon>
        <taxon>Pseudomonadati</taxon>
        <taxon>Bacteroidota</taxon>
        <taxon>Bacteroidia</taxon>
        <taxon>Bacteroidales</taxon>
        <taxon>Tannerellaceae</taxon>
        <taxon>Parabacteroides</taxon>
    </lineage>
</organism>
<dbReference type="AlphaFoldDB" id="A0AA37NJV0"/>
<accession>A0AA37NJV0</accession>
<dbReference type="RefSeq" id="WP_075965709.1">
    <property type="nucleotide sequence ID" value="NZ_BQNZ01000003.1"/>
</dbReference>
<protein>
    <submittedName>
        <fullName evidence="1">Uncharacterized protein</fullName>
    </submittedName>
</protein>
<comment type="caution">
    <text evidence="1">The sequence shown here is derived from an EMBL/GenBank/DDBJ whole genome shotgun (WGS) entry which is preliminary data.</text>
</comment>
<name>A0AA37NJV0_9BACT</name>
<evidence type="ECO:0000313" key="2">
    <source>
        <dbReference type="Proteomes" id="UP001055114"/>
    </source>
</evidence>
<evidence type="ECO:0000313" key="1">
    <source>
        <dbReference type="EMBL" id="GKH73463.1"/>
    </source>
</evidence>
<dbReference type="Proteomes" id="UP001055114">
    <property type="component" value="Unassembled WGS sequence"/>
</dbReference>
<proteinExistence type="predicted"/>